<dbReference type="NCBIfam" id="TIGR02532">
    <property type="entry name" value="IV_pilin_GFxxxE"/>
    <property type="match status" value="1"/>
</dbReference>
<dbReference type="AlphaFoldDB" id="A0A432X7I4"/>
<keyword evidence="1" id="KW-0472">Membrane</keyword>
<dbReference type="PROSITE" id="PS00409">
    <property type="entry name" value="PROKAR_NTER_METHYL"/>
    <property type="match status" value="1"/>
</dbReference>
<evidence type="ECO:0000313" key="2">
    <source>
        <dbReference type="EMBL" id="RUO42831.1"/>
    </source>
</evidence>
<feature type="transmembrane region" description="Helical" evidence="1">
    <location>
        <begin position="27"/>
        <end position="49"/>
    </location>
</feature>
<reference evidence="2 3" key="1">
    <citation type="journal article" date="2011" name="Front. Microbiol.">
        <title>Genomic signatures of strain selection and enhancement in Bacillus atrophaeus var. globigii, a historical biowarfare simulant.</title>
        <authorList>
            <person name="Gibbons H.S."/>
            <person name="Broomall S.M."/>
            <person name="McNew L.A."/>
            <person name="Daligault H."/>
            <person name="Chapman C."/>
            <person name="Bruce D."/>
            <person name="Karavis M."/>
            <person name="Krepps M."/>
            <person name="McGregor P.A."/>
            <person name="Hong C."/>
            <person name="Park K.H."/>
            <person name="Akmal A."/>
            <person name="Feldman A."/>
            <person name="Lin J.S."/>
            <person name="Chang W.E."/>
            <person name="Higgs B.W."/>
            <person name="Demirev P."/>
            <person name="Lindquist J."/>
            <person name="Liem A."/>
            <person name="Fochler E."/>
            <person name="Read T.D."/>
            <person name="Tapia R."/>
            <person name="Johnson S."/>
            <person name="Bishop-Lilly K.A."/>
            <person name="Detter C."/>
            <person name="Han C."/>
            <person name="Sozhamannan S."/>
            <person name="Rosenzweig C.N."/>
            <person name="Skowronski E.W."/>
        </authorList>
    </citation>
    <scope>NUCLEOTIDE SEQUENCE [LARGE SCALE GENOMIC DNA]</scope>
    <source>
        <strain evidence="2 3">AIT1</strain>
    </source>
</reference>
<dbReference type="InterPro" id="IPR012902">
    <property type="entry name" value="N_methyl_site"/>
</dbReference>
<keyword evidence="1" id="KW-1133">Transmembrane helix</keyword>
<dbReference type="Pfam" id="PF07963">
    <property type="entry name" value="N_methyl"/>
    <property type="match status" value="1"/>
</dbReference>
<dbReference type="EMBL" id="PIPQ01000002">
    <property type="protein sequence ID" value="RUO42831.1"/>
    <property type="molecule type" value="Genomic_DNA"/>
</dbReference>
<keyword evidence="3" id="KW-1185">Reference proteome</keyword>
<comment type="caution">
    <text evidence="2">The sequence shown here is derived from an EMBL/GenBank/DDBJ whole genome shotgun (WGS) entry which is preliminary data.</text>
</comment>
<dbReference type="Gene3D" id="3.30.700.10">
    <property type="entry name" value="Glycoprotein, Type 4 Pilin"/>
    <property type="match status" value="1"/>
</dbReference>
<proteinExistence type="predicted"/>
<protein>
    <submittedName>
        <fullName evidence="2">MSHA biogenesis protein MshA</fullName>
    </submittedName>
</protein>
<keyword evidence="1" id="KW-0812">Transmembrane</keyword>
<accession>A0A432X7I4</accession>
<evidence type="ECO:0000256" key="1">
    <source>
        <dbReference type="SAM" id="Phobius"/>
    </source>
</evidence>
<sequence>MMPFLRMKKVRSSCENAQMKVEKGFTLVELIVVIVILGILAVMAAPRFFDFTSQTRKNSLNGLRGAMESAAHLINARAAIEGKTNSIIADNVYVEGVHLVYGYPTATPDGILKAVELQKSTTLVNNSDWVYHHATGLIYITHASFKKEGAAIQATDCYAFYRAAESPGATPEVGVRLDHC</sequence>
<name>A0A432X7I4_9GAMM</name>
<organism evidence="2 3">
    <name type="scientific">Aliidiomarina taiwanensis</name>
    <dbReference type="NCBI Taxonomy" id="946228"/>
    <lineage>
        <taxon>Bacteria</taxon>
        <taxon>Pseudomonadati</taxon>
        <taxon>Pseudomonadota</taxon>
        <taxon>Gammaproteobacteria</taxon>
        <taxon>Alteromonadales</taxon>
        <taxon>Idiomarinaceae</taxon>
        <taxon>Aliidiomarina</taxon>
    </lineage>
</organism>
<dbReference type="InterPro" id="IPR045584">
    <property type="entry name" value="Pilin-like"/>
</dbReference>
<dbReference type="Proteomes" id="UP000286976">
    <property type="component" value="Unassembled WGS sequence"/>
</dbReference>
<evidence type="ECO:0000313" key="3">
    <source>
        <dbReference type="Proteomes" id="UP000286976"/>
    </source>
</evidence>
<gene>
    <name evidence="2" type="ORF">CWE15_05355</name>
</gene>
<dbReference type="SUPFAM" id="SSF54523">
    <property type="entry name" value="Pili subunits"/>
    <property type="match status" value="1"/>
</dbReference>